<dbReference type="STRING" id="1129793.GPLA_2565"/>
<sequence length="279" mass="28744">MKNLFGSKTIISTAVLLAIVASQQVSAASITFGGQAAGDGSGQTSSRISDPSHAINNGTNGFFVETFDQATNIDGAPAGDTQYNEPGLAADSATCAVNGTGGGITVNTSASTAFGVRKGSVPNVAAQPLNDSTCYGHTPAEGGDLPSWVEIDYSGFLAAQGGGVRIDYLGFYWGSVDNYNDFEFFSGDDSVAKITGPELLALSNAASGDQTDPDSNRYVNIDFSFAESFDRVRVSTSGIAGEFDNIVIGLNNRQVPSPAGLAFLGLGLLGLSFSRKFGK</sequence>
<dbReference type="OrthoDB" id="8558695at2"/>
<gene>
    <name evidence="2" type="ORF">GPLA_2565</name>
</gene>
<feature type="signal peptide" evidence="1">
    <location>
        <begin position="1"/>
        <end position="27"/>
    </location>
</feature>
<reference evidence="3" key="1">
    <citation type="journal article" date="2014" name="Environ. Microbiol.">
        <title>Comparative genomics of the marine bacterial genus Glaciecola reveals the high degree of genomic diversity and genomic characteristic for cold adaptation.</title>
        <authorList>
            <person name="Qin Q.L."/>
            <person name="Xie B.B."/>
            <person name="Yu Y."/>
            <person name="Shu Y.L."/>
            <person name="Rong J.C."/>
            <person name="Zhang Y.J."/>
            <person name="Zhao D.L."/>
            <person name="Chen X.L."/>
            <person name="Zhang X.Y."/>
            <person name="Chen B."/>
            <person name="Zhou B.C."/>
            <person name="Zhang Y.Z."/>
        </authorList>
    </citation>
    <scope>NUCLEOTIDE SEQUENCE [LARGE SCALE GENOMIC DNA]</scope>
    <source>
        <strain evidence="3">LMG 21857</strain>
    </source>
</reference>
<accession>K6ZXI8</accession>
<name>K6ZXI8_9ALTE</name>
<evidence type="ECO:0000256" key="1">
    <source>
        <dbReference type="SAM" id="SignalP"/>
    </source>
</evidence>
<feature type="chain" id="PRO_5003898670" description="PEP-CTERM protein-sorting domain-containing protein" evidence="1">
    <location>
        <begin position="28"/>
        <end position="279"/>
    </location>
</feature>
<evidence type="ECO:0008006" key="4">
    <source>
        <dbReference type="Google" id="ProtNLM"/>
    </source>
</evidence>
<protein>
    <recommendedName>
        <fullName evidence="4">PEP-CTERM protein-sorting domain-containing protein</fullName>
    </recommendedName>
</protein>
<dbReference type="AlphaFoldDB" id="K6ZXI8"/>
<dbReference type="Proteomes" id="UP000006322">
    <property type="component" value="Unassembled WGS sequence"/>
</dbReference>
<evidence type="ECO:0000313" key="2">
    <source>
        <dbReference type="EMBL" id="GAC33463.1"/>
    </source>
</evidence>
<evidence type="ECO:0000313" key="3">
    <source>
        <dbReference type="Proteomes" id="UP000006322"/>
    </source>
</evidence>
<comment type="caution">
    <text evidence="2">The sequence shown here is derived from an EMBL/GenBank/DDBJ whole genome shotgun (WGS) entry which is preliminary data.</text>
</comment>
<keyword evidence="1" id="KW-0732">Signal</keyword>
<organism evidence="2 3">
    <name type="scientific">Paraglaciecola polaris LMG 21857</name>
    <dbReference type="NCBI Taxonomy" id="1129793"/>
    <lineage>
        <taxon>Bacteria</taxon>
        <taxon>Pseudomonadati</taxon>
        <taxon>Pseudomonadota</taxon>
        <taxon>Gammaproteobacteria</taxon>
        <taxon>Alteromonadales</taxon>
        <taxon>Alteromonadaceae</taxon>
        <taxon>Paraglaciecola</taxon>
    </lineage>
</organism>
<dbReference type="RefSeq" id="WP_007105242.1">
    <property type="nucleotide sequence ID" value="NZ_BAER01000061.1"/>
</dbReference>
<proteinExistence type="predicted"/>
<keyword evidence="3" id="KW-1185">Reference proteome</keyword>
<dbReference type="EMBL" id="BAER01000061">
    <property type="protein sequence ID" value="GAC33463.1"/>
    <property type="molecule type" value="Genomic_DNA"/>
</dbReference>